<evidence type="ECO:0000313" key="3">
    <source>
        <dbReference type="Proteomes" id="UP000027265"/>
    </source>
</evidence>
<organism evidence="2 3">
    <name type="scientific">Jaapia argillacea MUCL 33604</name>
    <dbReference type="NCBI Taxonomy" id="933084"/>
    <lineage>
        <taxon>Eukaryota</taxon>
        <taxon>Fungi</taxon>
        <taxon>Dikarya</taxon>
        <taxon>Basidiomycota</taxon>
        <taxon>Agaricomycotina</taxon>
        <taxon>Agaricomycetes</taxon>
        <taxon>Agaricomycetidae</taxon>
        <taxon>Jaapiales</taxon>
        <taxon>Jaapiaceae</taxon>
        <taxon>Jaapia</taxon>
    </lineage>
</organism>
<dbReference type="Proteomes" id="UP000027265">
    <property type="component" value="Unassembled WGS sequence"/>
</dbReference>
<keyword evidence="3" id="KW-1185">Reference proteome</keyword>
<gene>
    <name evidence="2" type="ORF">JAAARDRAFT_196688</name>
</gene>
<keyword evidence="1" id="KW-1133">Transmembrane helix</keyword>
<evidence type="ECO:0000313" key="2">
    <source>
        <dbReference type="EMBL" id="KDQ54334.1"/>
    </source>
</evidence>
<name>A0A067PHP9_9AGAM</name>
<feature type="transmembrane region" description="Helical" evidence="1">
    <location>
        <begin position="97"/>
        <end position="116"/>
    </location>
</feature>
<sequence>MSASITAMWAEALLYGAYLPLFLGCTCVCIYTRPDKYLLAISTIMFALCTIEVLLNFATALHAPEIVSSTVCTADVCITCYAETESRVNQINIQTQLWIVVGVVGVVNQLMADGLLNLYPLEIKYMDHHSPRRHPNWYSSVRFLSSLCLIQNILYPPERPTGRNDTTPGMGDINGFTI</sequence>
<reference evidence="3" key="1">
    <citation type="journal article" date="2014" name="Proc. Natl. Acad. Sci. U.S.A.">
        <title>Extensive sampling of basidiomycete genomes demonstrates inadequacy of the white-rot/brown-rot paradigm for wood decay fungi.</title>
        <authorList>
            <person name="Riley R."/>
            <person name="Salamov A.A."/>
            <person name="Brown D.W."/>
            <person name="Nagy L.G."/>
            <person name="Floudas D."/>
            <person name="Held B.W."/>
            <person name="Levasseur A."/>
            <person name="Lombard V."/>
            <person name="Morin E."/>
            <person name="Otillar R."/>
            <person name="Lindquist E.A."/>
            <person name="Sun H."/>
            <person name="LaButti K.M."/>
            <person name="Schmutz J."/>
            <person name="Jabbour D."/>
            <person name="Luo H."/>
            <person name="Baker S.E."/>
            <person name="Pisabarro A.G."/>
            <person name="Walton J.D."/>
            <person name="Blanchette R.A."/>
            <person name="Henrissat B."/>
            <person name="Martin F."/>
            <person name="Cullen D."/>
            <person name="Hibbett D.S."/>
            <person name="Grigoriev I.V."/>
        </authorList>
    </citation>
    <scope>NUCLEOTIDE SEQUENCE [LARGE SCALE GENOMIC DNA]</scope>
    <source>
        <strain evidence="3">MUCL 33604</strain>
    </source>
</reference>
<keyword evidence="1" id="KW-0472">Membrane</keyword>
<dbReference type="OrthoDB" id="2744793at2759"/>
<dbReference type="AlphaFoldDB" id="A0A067PHP9"/>
<dbReference type="EMBL" id="KL197729">
    <property type="protein sequence ID" value="KDQ54334.1"/>
    <property type="molecule type" value="Genomic_DNA"/>
</dbReference>
<accession>A0A067PHP9</accession>
<feature type="transmembrane region" description="Helical" evidence="1">
    <location>
        <begin position="38"/>
        <end position="58"/>
    </location>
</feature>
<keyword evidence="1" id="KW-0812">Transmembrane</keyword>
<proteinExistence type="predicted"/>
<feature type="transmembrane region" description="Helical" evidence="1">
    <location>
        <begin position="12"/>
        <end position="31"/>
    </location>
</feature>
<dbReference type="InParanoid" id="A0A067PHP9"/>
<dbReference type="HOGENOM" id="CLU_1510840_0_0_1"/>
<protein>
    <submittedName>
        <fullName evidence="2">Uncharacterized protein</fullName>
    </submittedName>
</protein>
<evidence type="ECO:0000256" key="1">
    <source>
        <dbReference type="SAM" id="Phobius"/>
    </source>
</evidence>